<evidence type="ECO:0000313" key="3">
    <source>
        <dbReference type="Proteomes" id="UP000327493"/>
    </source>
</evidence>
<protein>
    <submittedName>
        <fullName evidence="2">Uncharacterized protein</fullName>
    </submittedName>
</protein>
<name>A0A5J5DNK8_9PERO</name>
<proteinExistence type="predicted"/>
<gene>
    <name evidence="2" type="ORF">FQN60_012050</name>
</gene>
<keyword evidence="3" id="KW-1185">Reference proteome</keyword>
<dbReference type="Proteomes" id="UP000327493">
    <property type="component" value="Chromosome 2"/>
</dbReference>
<accession>A0A5J5DNK8</accession>
<organism evidence="2 3">
    <name type="scientific">Etheostoma spectabile</name>
    <name type="common">orangethroat darter</name>
    <dbReference type="NCBI Taxonomy" id="54343"/>
    <lineage>
        <taxon>Eukaryota</taxon>
        <taxon>Metazoa</taxon>
        <taxon>Chordata</taxon>
        <taxon>Craniata</taxon>
        <taxon>Vertebrata</taxon>
        <taxon>Euteleostomi</taxon>
        <taxon>Actinopterygii</taxon>
        <taxon>Neopterygii</taxon>
        <taxon>Teleostei</taxon>
        <taxon>Neoteleostei</taxon>
        <taxon>Acanthomorphata</taxon>
        <taxon>Eupercaria</taxon>
        <taxon>Perciformes</taxon>
        <taxon>Percoidei</taxon>
        <taxon>Percidae</taxon>
        <taxon>Etheostomatinae</taxon>
        <taxon>Etheostoma</taxon>
    </lineage>
</organism>
<dbReference type="AlphaFoldDB" id="A0A5J5DNK8"/>
<feature type="compositionally biased region" description="Low complexity" evidence="1">
    <location>
        <begin position="12"/>
        <end position="23"/>
    </location>
</feature>
<comment type="caution">
    <text evidence="2">The sequence shown here is derived from an EMBL/GenBank/DDBJ whole genome shotgun (WGS) entry which is preliminary data.</text>
</comment>
<sequence>MKRREDMDNPMSWPGSLLSSPSS</sequence>
<dbReference type="EMBL" id="VOFY01000002">
    <property type="protein sequence ID" value="KAA8594915.1"/>
    <property type="molecule type" value="Genomic_DNA"/>
</dbReference>
<evidence type="ECO:0000256" key="1">
    <source>
        <dbReference type="SAM" id="MobiDB-lite"/>
    </source>
</evidence>
<evidence type="ECO:0000313" key="2">
    <source>
        <dbReference type="EMBL" id="KAA8594915.1"/>
    </source>
</evidence>
<reference evidence="2 3" key="1">
    <citation type="submission" date="2019-08" db="EMBL/GenBank/DDBJ databases">
        <title>A chromosome-level genome assembly, high-density linkage maps, and genome scans reveal the genomic architecture of hybrid incompatibilities underlying speciation via character displacement in darters (Percidae: Etheostominae).</title>
        <authorList>
            <person name="Moran R.L."/>
            <person name="Catchen J.M."/>
            <person name="Fuller R.C."/>
        </authorList>
    </citation>
    <scope>NUCLEOTIDE SEQUENCE [LARGE SCALE GENOMIC DNA]</scope>
    <source>
        <strain evidence="2">EspeVRDwgs_2016</strain>
        <tissue evidence="2">Muscle</tissue>
    </source>
</reference>
<feature type="region of interest" description="Disordered" evidence="1">
    <location>
        <begin position="1"/>
        <end position="23"/>
    </location>
</feature>